<evidence type="ECO:0000259" key="3">
    <source>
        <dbReference type="Pfam" id="PF11961"/>
    </source>
</evidence>
<dbReference type="EMBL" id="QPKB01000009">
    <property type="protein sequence ID" value="RWR91667.1"/>
    <property type="molecule type" value="Genomic_DNA"/>
</dbReference>
<dbReference type="OrthoDB" id="2018987at2759"/>
<evidence type="ECO:0000313" key="4">
    <source>
        <dbReference type="EMBL" id="RWR91667.1"/>
    </source>
</evidence>
<reference evidence="4 5" key="1">
    <citation type="journal article" date="2019" name="Nat. Plants">
        <title>Stout camphor tree genome fills gaps in understanding of flowering plant genome evolution.</title>
        <authorList>
            <person name="Chaw S.M."/>
            <person name="Liu Y.C."/>
            <person name="Wu Y.W."/>
            <person name="Wang H.Y."/>
            <person name="Lin C.I."/>
            <person name="Wu C.S."/>
            <person name="Ke H.M."/>
            <person name="Chang L.Y."/>
            <person name="Hsu C.Y."/>
            <person name="Yang H.T."/>
            <person name="Sudianto E."/>
            <person name="Hsu M.H."/>
            <person name="Wu K.P."/>
            <person name="Wang L.N."/>
            <person name="Leebens-Mack J.H."/>
            <person name="Tsai I.J."/>
        </authorList>
    </citation>
    <scope>NUCLEOTIDE SEQUENCE [LARGE SCALE GENOMIC DNA]</scope>
    <source>
        <strain evidence="5">cv. Chaw 1501</strain>
        <tissue evidence="4">Young leaves</tissue>
    </source>
</reference>
<proteinExistence type="predicted"/>
<feature type="domain" description="DUF668" evidence="2">
    <location>
        <begin position="559"/>
        <end position="648"/>
    </location>
</feature>
<accession>A0A3S3PJ24</accession>
<name>A0A3S3PJ24_9MAGN</name>
<feature type="compositionally biased region" description="Low complexity" evidence="1">
    <location>
        <begin position="395"/>
        <end position="413"/>
    </location>
</feature>
<gene>
    <name evidence="4" type="ORF">CKAN_02083300</name>
</gene>
<dbReference type="GO" id="GO:0045927">
    <property type="term" value="P:positive regulation of growth"/>
    <property type="evidence" value="ECO:0007669"/>
    <property type="project" value="InterPro"/>
</dbReference>
<feature type="domain" description="DUF3475" evidence="3">
    <location>
        <begin position="170"/>
        <end position="226"/>
    </location>
</feature>
<dbReference type="Pfam" id="PF11961">
    <property type="entry name" value="DUF3475"/>
    <property type="match status" value="1"/>
</dbReference>
<evidence type="ECO:0000256" key="1">
    <source>
        <dbReference type="SAM" id="MobiDB-lite"/>
    </source>
</evidence>
<feature type="region of interest" description="Disordered" evidence="1">
    <location>
        <begin position="380"/>
        <end position="418"/>
    </location>
</feature>
<dbReference type="Pfam" id="PF05003">
    <property type="entry name" value="DUF668"/>
    <property type="match status" value="1"/>
</dbReference>
<keyword evidence="5" id="KW-1185">Reference proteome</keyword>
<evidence type="ECO:0000313" key="5">
    <source>
        <dbReference type="Proteomes" id="UP000283530"/>
    </source>
</evidence>
<dbReference type="InterPro" id="IPR007700">
    <property type="entry name" value="DUF668"/>
</dbReference>
<comment type="caution">
    <text evidence="4">The sequence shown here is derived from an EMBL/GenBank/DDBJ whole genome shotgun (WGS) entry which is preliminary data.</text>
</comment>
<organism evidence="4 5">
    <name type="scientific">Cinnamomum micranthum f. kanehirae</name>
    <dbReference type="NCBI Taxonomy" id="337451"/>
    <lineage>
        <taxon>Eukaryota</taxon>
        <taxon>Viridiplantae</taxon>
        <taxon>Streptophyta</taxon>
        <taxon>Embryophyta</taxon>
        <taxon>Tracheophyta</taxon>
        <taxon>Spermatophyta</taxon>
        <taxon>Magnoliopsida</taxon>
        <taxon>Magnoliidae</taxon>
        <taxon>Laurales</taxon>
        <taxon>Lauraceae</taxon>
        <taxon>Cinnamomum</taxon>
    </lineage>
</organism>
<dbReference type="AlphaFoldDB" id="A0A3S3PJ24"/>
<dbReference type="InterPro" id="IPR021864">
    <property type="entry name" value="DUF3475"/>
</dbReference>
<dbReference type="PANTHER" id="PTHR31371">
    <property type="entry name" value="BNAC09G50660D PROTEIN"/>
    <property type="match status" value="1"/>
</dbReference>
<protein>
    <submittedName>
        <fullName evidence="4">DUF668 domain-containing protein/DUF3475 domain-containing protein</fullName>
    </submittedName>
</protein>
<sequence length="723" mass="81482">MRRDSSTGDGIRGRNHYERFWQNLVSLQEKSPKVAVISSTASTISNPSQILLPTLPSAIGENRDFFALCISSHRKSKKALLSFALPELQISVKEKSSTFSKATICSSSAKALKTRCRRSHKEAEAMVAEPWILKVGNQVSSNLKSAFFLDPSKKKNIKRPDQKENATIGIISFEVANVMSKTVHLHKSLTDPEISRFKTEILKSEGVKRLVSDDESHLLELALTEKLDDLNRVAVVVSRLGKKCSEPALQGFEHIYADILSGRIDVRELGFLVKNMDGMIRKMERYVAATSNLYSELEVLNELEQATKKFQQNQHEESYRAFEQKVVWQKQDVGHLKDVSLWNQTYDKIVGLLVRTICTIYARICSVFGDSVLVLRLAQGGEGSPPSPDEARQISSQSVGGRRRLLSSGPLRPDSGECLRYKSGPIESGAAERRVTGGSIEMITQRREMGSLRHENFSFPCGSSPGRLFMECLSLSTSASSKLDDDEHIENESKICRGPSCGRDLNRTKREHPYASGSLNRFDMSIPFSGVQRHIKCSSTYQPLCGPKGRLWMHATPSTVGGSALALHYANVIIVIEKLLRYPHLVGEEARDDLYQMLPTSLRMSLRANLKSYVKTLSIYDAPLAHDWKETLDKILKWLAPLAHNMIRWQTERNFEQQQIVSRTNVLLLQTLYFADRKKTEAALCELLVGLNYICRYEHQQNALLDCTSSVDFDSCMEWHLQY</sequence>
<dbReference type="PANTHER" id="PTHR31371:SF2">
    <property type="entry name" value="PLANT_PROTEIN (DUF668)"/>
    <property type="match status" value="1"/>
</dbReference>
<dbReference type="Proteomes" id="UP000283530">
    <property type="component" value="Unassembled WGS sequence"/>
</dbReference>
<evidence type="ECO:0000259" key="2">
    <source>
        <dbReference type="Pfam" id="PF05003"/>
    </source>
</evidence>